<evidence type="ECO:0000313" key="4">
    <source>
        <dbReference type="Proteomes" id="UP001497444"/>
    </source>
</evidence>
<dbReference type="Pfam" id="PF03732">
    <property type="entry name" value="Retrotrans_gag"/>
    <property type="match status" value="1"/>
</dbReference>
<feature type="compositionally biased region" description="Basic and acidic residues" evidence="1">
    <location>
        <begin position="17"/>
        <end position="28"/>
    </location>
</feature>
<accession>A0ABP0VA60</accession>
<feature type="region of interest" description="Disordered" evidence="1">
    <location>
        <begin position="1"/>
        <end position="28"/>
    </location>
</feature>
<feature type="region of interest" description="Disordered" evidence="1">
    <location>
        <begin position="176"/>
        <end position="213"/>
    </location>
</feature>
<feature type="region of interest" description="Disordered" evidence="1">
    <location>
        <begin position="236"/>
        <end position="278"/>
    </location>
</feature>
<keyword evidence="4" id="KW-1185">Reference proteome</keyword>
<feature type="compositionally biased region" description="Polar residues" evidence="1">
    <location>
        <begin position="1"/>
        <end position="16"/>
    </location>
</feature>
<comment type="caution">
    <text evidence="3">The sequence shown here is derived from an EMBL/GenBank/DDBJ whole genome shotgun (WGS) entry which is preliminary data.</text>
</comment>
<protein>
    <recommendedName>
        <fullName evidence="2">Retrotransposon gag domain-containing protein</fullName>
    </recommendedName>
</protein>
<gene>
    <name evidence="3" type="ORF">CSSPJE1EN1_LOCUS26695</name>
</gene>
<reference evidence="3" key="1">
    <citation type="submission" date="2024-02" db="EMBL/GenBank/DDBJ databases">
        <authorList>
            <consortium name="ELIXIR-Norway"/>
            <consortium name="Elixir Norway"/>
        </authorList>
    </citation>
    <scope>NUCLEOTIDE SEQUENCE</scope>
</reference>
<evidence type="ECO:0000259" key="2">
    <source>
        <dbReference type="Pfam" id="PF03732"/>
    </source>
</evidence>
<feature type="compositionally biased region" description="Polar residues" evidence="1">
    <location>
        <begin position="249"/>
        <end position="267"/>
    </location>
</feature>
<proteinExistence type="predicted"/>
<evidence type="ECO:0000313" key="3">
    <source>
        <dbReference type="EMBL" id="CAK9251317.1"/>
    </source>
</evidence>
<sequence length="278" mass="33003">MPRARQNSFTNSAQTDKPNDNNHRLQRYDGTECKVRAQSWIALFELDTDSQSVAERRKSLMYYLSGSALEWYADEIVSTDITDWTEIKTKFLNRFGVSTATPLIDAQRRYLRRDETILQYYQDKLRLLRQAKLCEQDIVYQLTEGIPHDWKLTLTAANLTDASDWIRIAQQVESHQQKQRQRLQRNPLQRRDIQPKTFAAVQENTTRPPAPCRYCLQRGKTEWHWNRNCPHAQQQSYRNNNRYRGNDRTPWNQRSQPNPNTRPSSEPQEPMEETHHLN</sequence>
<organism evidence="3 4">
    <name type="scientific">Sphagnum jensenii</name>
    <dbReference type="NCBI Taxonomy" id="128206"/>
    <lineage>
        <taxon>Eukaryota</taxon>
        <taxon>Viridiplantae</taxon>
        <taxon>Streptophyta</taxon>
        <taxon>Embryophyta</taxon>
        <taxon>Bryophyta</taxon>
        <taxon>Sphagnophytina</taxon>
        <taxon>Sphagnopsida</taxon>
        <taxon>Sphagnales</taxon>
        <taxon>Sphagnaceae</taxon>
        <taxon>Sphagnum</taxon>
    </lineage>
</organism>
<name>A0ABP0VA60_9BRYO</name>
<dbReference type="EMBL" id="CAXAQS010000356">
    <property type="protein sequence ID" value="CAK9251317.1"/>
    <property type="molecule type" value="Genomic_DNA"/>
</dbReference>
<feature type="domain" description="Retrotransposon gag" evidence="2">
    <location>
        <begin position="62"/>
        <end position="146"/>
    </location>
</feature>
<evidence type="ECO:0000256" key="1">
    <source>
        <dbReference type="SAM" id="MobiDB-lite"/>
    </source>
</evidence>
<dbReference type="InterPro" id="IPR005162">
    <property type="entry name" value="Retrotrans_gag_dom"/>
</dbReference>
<dbReference type="Proteomes" id="UP001497444">
    <property type="component" value="Unassembled WGS sequence"/>
</dbReference>